<gene>
    <name evidence="1" type="ORF">FLP23_05935</name>
</gene>
<organism evidence="1 2">
    <name type="scientific">Protaetiibacter larvae</name>
    <dbReference type="NCBI Taxonomy" id="2592654"/>
    <lineage>
        <taxon>Bacteria</taxon>
        <taxon>Bacillati</taxon>
        <taxon>Actinomycetota</taxon>
        <taxon>Actinomycetes</taxon>
        <taxon>Micrococcales</taxon>
        <taxon>Microbacteriaceae</taxon>
        <taxon>Protaetiibacter</taxon>
    </lineage>
</organism>
<dbReference type="KEGG" id="lyk:FLP23_05935"/>
<name>A0A5C1Y8N4_9MICO</name>
<proteinExistence type="predicted"/>
<sequence length="69" mass="7655">MRDALTARGGELRLHRKCLPTVADHDVVDLVVAVPRAEVTDRGLIRLHRDAHAGQAGIDDLRRRRPRGG</sequence>
<dbReference type="EMBL" id="CP043504">
    <property type="protein sequence ID" value="QEO09585.1"/>
    <property type="molecule type" value="Genomic_DNA"/>
</dbReference>
<accession>A0A5C1Y8N4</accession>
<evidence type="ECO:0000313" key="2">
    <source>
        <dbReference type="Proteomes" id="UP000322159"/>
    </source>
</evidence>
<dbReference type="AlphaFoldDB" id="A0A5C1Y8N4"/>
<reference evidence="1 2" key="1">
    <citation type="submission" date="2019-09" db="EMBL/GenBank/DDBJ databases">
        <title>Genome sequencing of strain KACC 19322.</title>
        <authorList>
            <person name="Heo J."/>
            <person name="Kim S.-J."/>
            <person name="Kim J.-S."/>
            <person name="Hong S.-B."/>
            <person name="Kwon S.-W."/>
        </authorList>
    </citation>
    <scope>NUCLEOTIDE SEQUENCE [LARGE SCALE GENOMIC DNA]</scope>
    <source>
        <strain evidence="1 2">KACC 19322</strain>
    </source>
</reference>
<evidence type="ECO:0000313" key="1">
    <source>
        <dbReference type="EMBL" id="QEO09585.1"/>
    </source>
</evidence>
<dbReference type="RefSeq" id="WP_149325006.1">
    <property type="nucleotide sequence ID" value="NZ_CP043504.1"/>
</dbReference>
<keyword evidence="2" id="KW-1185">Reference proteome</keyword>
<dbReference type="Proteomes" id="UP000322159">
    <property type="component" value="Chromosome"/>
</dbReference>
<protein>
    <submittedName>
        <fullName evidence="1">Uncharacterized protein</fullName>
    </submittedName>
</protein>